<evidence type="ECO:0000313" key="2">
    <source>
        <dbReference type="Proteomes" id="UP001529369"/>
    </source>
</evidence>
<reference evidence="2" key="1">
    <citation type="journal article" date="2019" name="Int. J. Syst. Evol. Microbiol.">
        <title>The Global Catalogue of Microorganisms (GCM) 10K type strain sequencing project: providing services to taxonomists for standard genome sequencing and annotation.</title>
        <authorList>
            <consortium name="The Broad Institute Genomics Platform"/>
            <consortium name="The Broad Institute Genome Sequencing Center for Infectious Disease"/>
            <person name="Wu L."/>
            <person name="Ma J."/>
        </authorList>
    </citation>
    <scope>NUCLEOTIDE SEQUENCE [LARGE SCALE GENOMIC DNA]</scope>
    <source>
        <strain evidence="2">CECT 7131</strain>
    </source>
</reference>
<dbReference type="EMBL" id="JAUFPN010000187">
    <property type="protein sequence ID" value="MDN3567193.1"/>
    <property type="molecule type" value="Genomic_DNA"/>
</dbReference>
<dbReference type="RefSeq" id="WP_290319210.1">
    <property type="nucleotide sequence ID" value="NZ_JAUFPN010000187.1"/>
</dbReference>
<organism evidence="1 2">
    <name type="scientific">Paeniroseomonas aquatica</name>
    <dbReference type="NCBI Taxonomy" id="373043"/>
    <lineage>
        <taxon>Bacteria</taxon>
        <taxon>Pseudomonadati</taxon>
        <taxon>Pseudomonadota</taxon>
        <taxon>Alphaproteobacteria</taxon>
        <taxon>Acetobacterales</taxon>
        <taxon>Acetobacteraceae</taxon>
        <taxon>Paeniroseomonas</taxon>
    </lineage>
</organism>
<keyword evidence="2" id="KW-1185">Reference proteome</keyword>
<protein>
    <submittedName>
        <fullName evidence="1">SH3 domain-containing protein</fullName>
    </submittedName>
</protein>
<dbReference type="Proteomes" id="UP001529369">
    <property type="component" value="Unassembled WGS sequence"/>
</dbReference>
<evidence type="ECO:0000313" key="1">
    <source>
        <dbReference type="EMBL" id="MDN3567193.1"/>
    </source>
</evidence>
<name>A0ABT8ACF0_9PROT</name>
<gene>
    <name evidence="1" type="ORF">QWZ14_22670</name>
</gene>
<sequence>MGLALAAVALAAGSGAMLLRPQEAGSATGVVPPAAEAGYVAAAEAALRSRLRQAEALEFGPAAVFRFGPEDERAVCGTVQAAGGPASPYVMRVLLPRGATGLAPRYVTVMEQGPGLVHADAQAPGRYCRDGAALAVDAAAPPAAAPVPEPAARATEAAATAPEKVVVRSPARLRAAPGGEVRRIAAAGEALGVFGRAPGGWLQVGSTGAEGWVHASLLAEVH</sequence>
<comment type="caution">
    <text evidence="1">The sequence shown here is derived from an EMBL/GenBank/DDBJ whole genome shotgun (WGS) entry which is preliminary data.</text>
</comment>
<proteinExistence type="predicted"/>
<accession>A0ABT8ACF0</accession>